<reference evidence="12 13" key="1">
    <citation type="submission" date="2015-05" db="EMBL/GenBank/DDBJ databases">
        <title>Distinctive expansion of gene families associated with plant cell wall degradation and secondary metabolism in the genomes of grapevine trunk pathogens.</title>
        <authorList>
            <person name="Lawrence D.P."/>
            <person name="Travadon R."/>
            <person name="Rolshausen P.E."/>
            <person name="Baumgartner K."/>
        </authorList>
    </citation>
    <scope>NUCLEOTIDE SEQUENCE [LARGE SCALE GENOMIC DNA]</scope>
    <source>
        <strain evidence="12">UCRPC4</strain>
    </source>
</reference>
<protein>
    <recommendedName>
        <fullName evidence="3">alpha-galactosidase</fullName>
        <ecNumber evidence="3">3.2.1.22</ecNumber>
    </recommendedName>
    <alternativeName>
        <fullName evidence="10">Melibiase D</fullName>
    </alternativeName>
</protein>
<dbReference type="PANTHER" id="PTHR11452">
    <property type="entry name" value="ALPHA-GALACTOSIDASE/ALPHA-N-ACETYLGALACTOSAMINIDASE"/>
    <property type="match status" value="1"/>
</dbReference>
<sequence>MWSAVKSPLLMGNDIDSLSARDLSILINPAVIAVSQDPAGSSAVRVWRYYVNETDQYGQGEISMWSGSLFDGDQLVVLLNARNSSRMMNTTAAEIFTDAGGAISTEAQESWTIHDLWADRMPVDVAQSIIDGNATANSNVSSYYYNATATSYADGLSANSTLLLGKAVGTLAAGGTIETEVPRHGVAMMRLRLNLSTKRKRDEL</sequence>
<evidence type="ECO:0000256" key="6">
    <source>
        <dbReference type="ARBA" id="ARBA00022801"/>
    </source>
</evidence>
<accession>A0A0G2ESB7</accession>
<evidence type="ECO:0000256" key="5">
    <source>
        <dbReference type="ARBA" id="ARBA00022729"/>
    </source>
</evidence>
<keyword evidence="7" id="KW-1015">Disulfide bond</keyword>
<dbReference type="GO" id="GO:0004557">
    <property type="term" value="F:alpha-galactosidase activity"/>
    <property type="evidence" value="ECO:0007669"/>
    <property type="project" value="UniProtKB-EC"/>
</dbReference>
<comment type="subcellular location">
    <subcellularLocation>
        <location evidence="2">Secreted</location>
    </subcellularLocation>
</comment>
<evidence type="ECO:0000256" key="7">
    <source>
        <dbReference type="ARBA" id="ARBA00023157"/>
    </source>
</evidence>
<reference evidence="12 13" key="2">
    <citation type="submission" date="2015-05" db="EMBL/GenBank/DDBJ databases">
        <authorList>
            <person name="Morales-Cruz A."/>
            <person name="Amrine K.C."/>
            <person name="Cantu D."/>
        </authorList>
    </citation>
    <scope>NUCLEOTIDE SEQUENCE [LARGE SCALE GENOMIC DNA]</scope>
    <source>
        <strain evidence="12">UCRPC4</strain>
    </source>
</reference>
<dbReference type="AlphaFoldDB" id="A0A0G2ESB7"/>
<keyword evidence="9" id="KW-0326">Glycosidase</keyword>
<evidence type="ECO:0000259" key="11">
    <source>
        <dbReference type="Pfam" id="PF17801"/>
    </source>
</evidence>
<dbReference type="Proteomes" id="UP000053317">
    <property type="component" value="Unassembled WGS sequence"/>
</dbReference>
<dbReference type="EMBL" id="LCWF01000049">
    <property type="protein sequence ID" value="KKY25129.1"/>
    <property type="molecule type" value="Genomic_DNA"/>
</dbReference>
<dbReference type="InterPro" id="IPR013785">
    <property type="entry name" value="Aldolase_TIM"/>
</dbReference>
<name>A0A0G2ESB7_PHACM</name>
<proteinExistence type="predicted"/>
<evidence type="ECO:0000256" key="2">
    <source>
        <dbReference type="ARBA" id="ARBA00004613"/>
    </source>
</evidence>
<feature type="domain" description="Alpha galactosidase C-terminal" evidence="11">
    <location>
        <begin position="59"/>
        <end position="121"/>
    </location>
</feature>
<dbReference type="GO" id="GO:0005576">
    <property type="term" value="C:extracellular region"/>
    <property type="evidence" value="ECO:0007669"/>
    <property type="project" value="UniProtKB-SubCell"/>
</dbReference>
<keyword evidence="8" id="KW-0325">Glycoprotein</keyword>
<evidence type="ECO:0000256" key="10">
    <source>
        <dbReference type="ARBA" id="ARBA00041452"/>
    </source>
</evidence>
<dbReference type="PANTHER" id="PTHR11452:SF75">
    <property type="entry name" value="ALPHA-GALACTOSIDASE MEL1"/>
    <property type="match status" value="1"/>
</dbReference>
<evidence type="ECO:0000313" key="12">
    <source>
        <dbReference type="EMBL" id="KKY25129.1"/>
    </source>
</evidence>
<dbReference type="PRINTS" id="PR00748">
    <property type="entry name" value="MELIBIASE"/>
</dbReference>
<evidence type="ECO:0000256" key="3">
    <source>
        <dbReference type="ARBA" id="ARBA00012755"/>
    </source>
</evidence>
<dbReference type="GO" id="GO:0005975">
    <property type="term" value="P:carbohydrate metabolic process"/>
    <property type="evidence" value="ECO:0007669"/>
    <property type="project" value="InterPro"/>
</dbReference>
<dbReference type="Pfam" id="PF17801">
    <property type="entry name" value="Melibiase_C"/>
    <property type="match status" value="1"/>
</dbReference>
<dbReference type="OrthoDB" id="5795902at2759"/>
<keyword evidence="5" id="KW-0732">Signal</keyword>
<dbReference type="Gene3D" id="2.60.40.1180">
    <property type="entry name" value="Golgi alpha-mannosidase II"/>
    <property type="match status" value="1"/>
</dbReference>
<evidence type="ECO:0000256" key="9">
    <source>
        <dbReference type="ARBA" id="ARBA00023295"/>
    </source>
</evidence>
<dbReference type="EC" id="3.2.1.22" evidence="3"/>
<gene>
    <name evidence="12" type="ORF">UCRPC4_g02070</name>
</gene>
<keyword evidence="13" id="KW-1185">Reference proteome</keyword>
<dbReference type="InterPro" id="IPR013780">
    <property type="entry name" value="Glyco_hydro_b"/>
</dbReference>
<keyword evidence="6" id="KW-0378">Hydrolase</keyword>
<dbReference type="Gene3D" id="3.20.20.70">
    <property type="entry name" value="Aldolase class I"/>
    <property type="match status" value="1"/>
</dbReference>
<dbReference type="InterPro" id="IPR002241">
    <property type="entry name" value="Glyco_hydro_27"/>
</dbReference>
<dbReference type="InterPro" id="IPR041233">
    <property type="entry name" value="Melibiase_C"/>
</dbReference>
<evidence type="ECO:0000256" key="1">
    <source>
        <dbReference type="ARBA" id="ARBA00001255"/>
    </source>
</evidence>
<evidence type="ECO:0000313" key="13">
    <source>
        <dbReference type="Proteomes" id="UP000053317"/>
    </source>
</evidence>
<comment type="caution">
    <text evidence="12">The sequence shown here is derived from an EMBL/GenBank/DDBJ whole genome shotgun (WGS) entry which is preliminary data.</text>
</comment>
<dbReference type="InterPro" id="IPR006215">
    <property type="entry name" value="Glyco_hydro_melibiase"/>
</dbReference>
<comment type="catalytic activity">
    <reaction evidence="1">
        <text>Hydrolysis of terminal, non-reducing alpha-D-galactose residues in alpha-D-galactosides, including galactose oligosaccharides, galactomannans and galactolipids.</text>
        <dbReference type="EC" id="3.2.1.22"/>
    </reaction>
</comment>
<evidence type="ECO:0000256" key="8">
    <source>
        <dbReference type="ARBA" id="ARBA00023180"/>
    </source>
</evidence>
<keyword evidence="4" id="KW-0964">Secreted</keyword>
<organism evidence="12 13">
    <name type="scientific">Phaeomoniella chlamydospora</name>
    <name type="common">Phaeoacremonium chlamydosporum</name>
    <dbReference type="NCBI Taxonomy" id="158046"/>
    <lineage>
        <taxon>Eukaryota</taxon>
        <taxon>Fungi</taxon>
        <taxon>Dikarya</taxon>
        <taxon>Ascomycota</taxon>
        <taxon>Pezizomycotina</taxon>
        <taxon>Eurotiomycetes</taxon>
        <taxon>Chaetothyriomycetidae</taxon>
        <taxon>Phaeomoniellales</taxon>
        <taxon>Phaeomoniellaceae</taxon>
        <taxon>Phaeomoniella</taxon>
    </lineage>
</organism>
<evidence type="ECO:0000256" key="4">
    <source>
        <dbReference type="ARBA" id="ARBA00022525"/>
    </source>
</evidence>
<dbReference type="SUPFAM" id="SSF51011">
    <property type="entry name" value="Glycosyl hydrolase domain"/>
    <property type="match status" value="1"/>
</dbReference>